<dbReference type="GeneID" id="36951735"/>
<dbReference type="EMBL" id="MF276982">
    <property type="protein sequence ID" value="AWI68661.1"/>
    <property type="molecule type" value="Genomic_DNA"/>
</dbReference>
<dbReference type="AlphaFoldDB" id="A0A2U8GJN2"/>
<dbReference type="EMBL" id="MF276982">
    <property type="protein sequence ID" value="AWI68662.1"/>
    <property type="molecule type" value="Genomic_DNA"/>
</dbReference>
<geneLocation type="chloroplast" evidence="2"/>
<evidence type="ECO:0000313" key="2">
    <source>
        <dbReference type="EMBL" id="AWI68661.1"/>
    </source>
</evidence>
<sequence length="103" mass="11487">MISILLHLLPPSFAFPPAFACAKAMHLRMRSAAKAKAMHLRMRVGRASAPKQRRSEAQEQKLCIFAPSRSEEEASCLRMRVGRASAPKQRRSEGAQVDDEVQV</sequence>
<feature type="region of interest" description="Disordered" evidence="1">
    <location>
        <begin position="81"/>
        <end position="103"/>
    </location>
</feature>
<name>A0A2U8GJN2_PSEBY</name>
<proteinExistence type="predicted"/>
<reference evidence="2" key="1">
    <citation type="journal article" date="2018" name="Am. J. Bot.">
        <title>Organellar phylogenomics inform systematics in the green algal family Hydrodictyaceae (Chlorophyceae) and provide clues to the complex evolutionary history of plastid genomes in the green algal tree of life.</title>
        <authorList>
            <person name="McManus H.A."/>
            <person name="Fucikova K."/>
            <person name="Lewis P.O."/>
            <person name="Lewis L.A."/>
            <person name="Karol K.G."/>
        </authorList>
    </citation>
    <scope>NUCLEOTIDE SEQUENCE</scope>
</reference>
<organism evidence="2">
    <name type="scientific">Pseudopediastrum boryanum</name>
    <name type="common">Green alga</name>
    <name type="synonym">Pediastrum boryanum</name>
    <dbReference type="NCBI Taxonomy" id="55410"/>
    <lineage>
        <taxon>Eukaryota</taxon>
        <taxon>Viridiplantae</taxon>
        <taxon>Chlorophyta</taxon>
        <taxon>core chlorophytes</taxon>
        <taxon>Chlorophyceae</taxon>
        <taxon>CS clade</taxon>
        <taxon>Sphaeropleales</taxon>
        <taxon>Hydrodictyaceae</taxon>
        <taxon>Pseudopediastrum</taxon>
    </lineage>
</organism>
<protein>
    <submittedName>
        <fullName evidence="2">Uncharacterized protein</fullName>
    </submittedName>
</protein>
<dbReference type="RefSeq" id="YP_009492117.1">
    <property type="nucleotide sequence ID" value="NC_037920.1"/>
</dbReference>
<evidence type="ECO:0000256" key="1">
    <source>
        <dbReference type="SAM" id="MobiDB-lite"/>
    </source>
</evidence>
<keyword evidence="2" id="KW-0934">Plastid</keyword>
<dbReference type="RefSeq" id="YP_009492075.1">
    <property type="nucleotide sequence ID" value="NC_037920.1"/>
</dbReference>
<accession>A0A2U8GJN2</accession>
<keyword evidence="2" id="KW-0150">Chloroplast</keyword>
<dbReference type="GeneID" id="36951773"/>